<feature type="compositionally biased region" description="Basic and acidic residues" evidence="1">
    <location>
        <begin position="75"/>
        <end position="106"/>
    </location>
</feature>
<protein>
    <submittedName>
        <fullName evidence="2">Uncharacterized protein</fullName>
    </submittedName>
</protein>
<dbReference type="EMBL" id="GDQN01000180">
    <property type="protein sequence ID" value="JAT90874.1"/>
    <property type="molecule type" value="Transcribed_RNA"/>
</dbReference>
<feature type="compositionally biased region" description="Polar residues" evidence="1">
    <location>
        <begin position="64"/>
        <end position="74"/>
    </location>
</feature>
<reference evidence="2" key="1">
    <citation type="submission" date="2015-09" db="EMBL/GenBank/DDBJ databases">
        <title>De novo assembly of Pectinophora gossypiella (Pink Bollworm) gut transcriptome.</title>
        <authorList>
            <person name="Tassone E.E."/>
        </authorList>
    </citation>
    <scope>NUCLEOTIDE SEQUENCE</scope>
</reference>
<evidence type="ECO:0000313" key="2">
    <source>
        <dbReference type="EMBL" id="JAT90874.1"/>
    </source>
</evidence>
<sequence>MTSEPRPCPEVDPPEQPPSPINKKQDRSPEGYTSNENAVIHQDNLMVTQSIPVLPQETPAVNKPENQAQSQADPSKQDALPKQDAPPKQDALPKQDAPPKQDALPK</sequence>
<feature type="compositionally biased region" description="Pro residues" evidence="1">
    <location>
        <begin position="1"/>
        <end position="20"/>
    </location>
</feature>
<evidence type="ECO:0000256" key="1">
    <source>
        <dbReference type="SAM" id="MobiDB-lite"/>
    </source>
</evidence>
<feature type="region of interest" description="Disordered" evidence="1">
    <location>
        <begin position="1"/>
        <end position="106"/>
    </location>
</feature>
<name>A0A1E1WV77_PECGO</name>
<dbReference type="AlphaFoldDB" id="A0A1E1WV77"/>
<organism evidence="2">
    <name type="scientific">Pectinophora gossypiella</name>
    <name type="common">Cotton pink bollworm</name>
    <name type="synonym">Depressaria gossypiella</name>
    <dbReference type="NCBI Taxonomy" id="13191"/>
    <lineage>
        <taxon>Eukaryota</taxon>
        <taxon>Metazoa</taxon>
        <taxon>Ecdysozoa</taxon>
        <taxon>Arthropoda</taxon>
        <taxon>Hexapoda</taxon>
        <taxon>Insecta</taxon>
        <taxon>Pterygota</taxon>
        <taxon>Neoptera</taxon>
        <taxon>Endopterygota</taxon>
        <taxon>Lepidoptera</taxon>
        <taxon>Glossata</taxon>
        <taxon>Ditrysia</taxon>
        <taxon>Gelechioidea</taxon>
        <taxon>Gelechiidae</taxon>
        <taxon>Apatetrinae</taxon>
        <taxon>Pectinophora</taxon>
    </lineage>
</organism>
<proteinExistence type="predicted"/>
<feature type="non-terminal residue" evidence="2">
    <location>
        <position position="106"/>
    </location>
</feature>
<accession>A0A1E1WV77</accession>
<gene>
    <name evidence="2" type="ORF">g.2079</name>
</gene>